<name>A0AA88IHS6_CHASR</name>
<accession>A0AA88IHS6</accession>
<evidence type="ECO:0000256" key="1">
    <source>
        <dbReference type="SAM" id="Phobius"/>
    </source>
</evidence>
<keyword evidence="1" id="KW-0812">Transmembrane</keyword>
<dbReference type="AlphaFoldDB" id="A0AA88IHS6"/>
<keyword evidence="1" id="KW-0472">Membrane</keyword>
<evidence type="ECO:0000313" key="3">
    <source>
        <dbReference type="Proteomes" id="UP001187415"/>
    </source>
</evidence>
<protein>
    <submittedName>
        <fullName evidence="2">Uncharacterized protein</fullName>
    </submittedName>
</protein>
<evidence type="ECO:0000313" key="2">
    <source>
        <dbReference type="EMBL" id="KAK2812109.1"/>
    </source>
</evidence>
<dbReference type="EMBL" id="JAUPFM010000148">
    <property type="protein sequence ID" value="KAK2812109.1"/>
    <property type="molecule type" value="Genomic_DNA"/>
</dbReference>
<gene>
    <name evidence="2" type="ORF">Q5P01_000076</name>
</gene>
<comment type="caution">
    <text evidence="2">The sequence shown here is derived from an EMBL/GenBank/DDBJ whole genome shotgun (WGS) entry which is preliminary data.</text>
</comment>
<sequence length="77" mass="8670">MEETFLRCLFQKHPITPSTPPSSRGLSSPVPLHRVVFFICVYVLVLILTLLLLVLSERGRNKSKADAVDFTDSDIKL</sequence>
<reference evidence="2" key="1">
    <citation type="submission" date="2023-07" db="EMBL/GenBank/DDBJ databases">
        <title>Chromosome-level Genome Assembly of Striped Snakehead (Channa striata).</title>
        <authorList>
            <person name="Liu H."/>
        </authorList>
    </citation>
    <scope>NUCLEOTIDE SEQUENCE</scope>
    <source>
        <strain evidence="2">Gz</strain>
        <tissue evidence="2">Muscle</tissue>
    </source>
</reference>
<proteinExistence type="predicted"/>
<feature type="transmembrane region" description="Helical" evidence="1">
    <location>
        <begin position="35"/>
        <end position="55"/>
    </location>
</feature>
<organism evidence="2 3">
    <name type="scientific">Channa striata</name>
    <name type="common">Snakehead murrel</name>
    <name type="synonym">Ophicephalus striatus</name>
    <dbReference type="NCBI Taxonomy" id="64152"/>
    <lineage>
        <taxon>Eukaryota</taxon>
        <taxon>Metazoa</taxon>
        <taxon>Chordata</taxon>
        <taxon>Craniata</taxon>
        <taxon>Vertebrata</taxon>
        <taxon>Euteleostomi</taxon>
        <taxon>Actinopterygii</taxon>
        <taxon>Neopterygii</taxon>
        <taxon>Teleostei</taxon>
        <taxon>Neoteleostei</taxon>
        <taxon>Acanthomorphata</taxon>
        <taxon>Anabantaria</taxon>
        <taxon>Anabantiformes</taxon>
        <taxon>Channoidei</taxon>
        <taxon>Channidae</taxon>
        <taxon>Channa</taxon>
    </lineage>
</organism>
<keyword evidence="3" id="KW-1185">Reference proteome</keyword>
<dbReference type="Proteomes" id="UP001187415">
    <property type="component" value="Unassembled WGS sequence"/>
</dbReference>
<keyword evidence="1" id="KW-1133">Transmembrane helix</keyword>